<feature type="signal peptide" evidence="1">
    <location>
        <begin position="1"/>
        <end position="23"/>
    </location>
</feature>
<organism evidence="2 3">
    <name type="scientific">Coprococcus eutactus</name>
    <dbReference type="NCBI Taxonomy" id="33043"/>
    <lineage>
        <taxon>Bacteria</taxon>
        <taxon>Bacillati</taxon>
        <taxon>Bacillota</taxon>
        <taxon>Clostridia</taxon>
        <taxon>Lachnospirales</taxon>
        <taxon>Lachnospiraceae</taxon>
        <taxon>Coprococcus</taxon>
    </lineage>
</organism>
<comment type="caution">
    <text evidence="2">The sequence shown here is derived from an EMBL/GenBank/DDBJ whole genome shotgun (WGS) entry which is preliminary data.</text>
</comment>
<gene>
    <name evidence="2" type="ORF">DWX94_08420</name>
</gene>
<dbReference type="EMBL" id="QRVK01000019">
    <property type="protein sequence ID" value="RGS41475.1"/>
    <property type="molecule type" value="Genomic_DNA"/>
</dbReference>
<dbReference type="CDD" id="cd13567">
    <property type="entry name" value="PBP2_TtGluBP"/>
    <property type="match status" value="1"/>
</dbReference>
<dbReference type="PANTHER" id="PTHR42941:SF1">
    <property type="entry name" value="SLL1037 PROTEIN"/>
    <property type="match status" value="1"/>
</dbReference>
<dbReference type="NCBIfam" id="TIGR02122">
    <property type="entry name" value="TRAP_TAXI"/>
    <property type="match status" value="1"/>
</dbReference>
<dbReference type="Gene3D" id="3.40.190.10">
    <property type="entry name" value="Periplasmic binding protein-like II"/>
    <property type="match status" value="2"/>
</dbReference>
<protein>
    <submittedName>
        <fullName evidence="2">C4-dicarboxylate ABC transporter substrate-binding protein</fullName>
    </submittedName>
</protein>
<evidence type="ECO:0000256" key="1">
    <source>
        <dbReference type="SAM" id="SignalP"/>
    </source>
</evidence>
<dbReference type="Pfam" id="PF16868">
    <property type="entry name" value="NMT1_3"/>
    <property type="match status" value="1"/>
</dbReference>
<evidence type="ECO:0000313" key="3">
    <source>
        <dbReference type="Proteomes" id="UP000283295"/>
    </source>
</evidence>
<sequence>MKRNLIKRVMAAGAIMAVTLSLAGCGIGGNSVKLGAAGVGGGYYAFSNAFAQIASEEDEDLDFEVKATAGSTANIRLLSDGYVDMAIAQADLVDAAYNGTGATDKKRYRGYSAVASLYTEACQIVVRADSGIDSLDDLQGKKVSVGEEESGTQRNAEQILKMTGLVESLVDTVNLDYVDAANELKSGQIDAFFCTAGIQTSVIEELSKECDVKLIGIDDKCRDRLKSVYGFYTDYTIPAGTYEGQDQDVETLGVRAVLLARDDMDEEIVEELTGLLFEHSQDIQYSIPLTFQIDESEAVKNVTIPFHDGAKAYYQKKGIEIPAEQ</sequence>
<name>A0A412IRC3_9FIRM</name>
<reference evidence="2 3" key="1">
    <citation type="submission" date="2018-08" db="EMBL/GenBank/DDBJ databases">
        <title>A genome reference for cultivated species of the human gut microbiota.</title>
        <authorList>
            <person name="Zou Y."/>
            <person name="Xue W."/>
            <person name="Luo G."/>
        </authorList>
    </citation>
    <scope>NUCLEOTIDE SEQUENCE [LARGE SCALE GENOMIC DNA]</scope>
    <source>
        <strain evidence="2 3">AF22-21</strain>
    </source>
</reference>
<keyword evidence="1" id="KW-0732">Signal</keyword>
<proteinExistence type="predicted"/>
<dbReference type="PROSITE" id="PS51257">
    <property type="entry name" value="PROKAR_LIPOPROTEIN"/>
    <property type="match status" value="1"/>
</dbReference>
<dbReference type="InterPro" id="IPR011852">
    <property type="entry name" value="TRAP_TAXI"/>
</dbReference>
<feature type="chain" id="PRO_5019383519" evidence="1">
    <location>
        <begin position="24"/>
        <end position="325"/>
    </location>
</feature>
<dbReference type="Proteomes" id="UP000283295">
    <property type="component" value="Unassembled WGS sequence"/>
</dbReference>
<dbReference type="OrthoDB" id="9776669at2"/>
<evidence type="ECO:0000313" key="2">
    <source>
        <dbReference type="EMBL" id="RGS41475.1"/>
    </source>
</evidence>
<dbReference type="AlphaFoldDB" id="A0A412IRC3"/>
<dbReference type="SUPFAM" id="SSF53850">
    <property type="entry name" value="Periplasmic binding protein-like II"/>
    <property type="match status" value="1"/>
</dbReference>
<dbReference type="PANTHER" id="PTHR42941">
    <property type="entry name" value="SLL1037 PROTEIN"/>
    <property type="match status" value="1"/>
</dbReference>
<accession>A0A412IRC3</accession>